<dbReference type="EMBL" id="JAHUTI010021395">
    <property type="protein sequence ID" value="MED6239431.1"/>
    <property type="molecule type" value="Genomic_DNA"/>
</dbReference>
<name>A0ABU7ANU4_9TELE</name>
<organism evidence="1 2">
    <name type="scientific">Ataeniobius toweri</name>
    <dbReference type="NCBI Taxonomy" id="208326"/>
    <lineage>
        <taxon>Eukaryota</taxon>
        <taxon>Metazoa</taxon>
        <taxon>Chordata</taxon>
        <taxon>Craniata</taxon>
        <taxon>Vertebrata</taxon>
        <taxon>Euteleostomi</taxon>
        <taxon>Actinopterygii</taxon>
        <taxon>Neopterygii</taxon>
        <taxon>Teleostei</taxon>
        <taxon>Neoteleostei</taxon>
        <taxon>Acanthomorphata</taxon>
        <taxon>Ovalentaria</taxon>
        <taxon>Atherinomorphae</taxon>
        <taxon>Cyprinodontiformes</taxon>
        <taxon>Goodeidae</taxon>
        <taxon>Ataeniobius</taxon>
    </lineage>
</organism>
<keyword evidence="2" id="KW-1185">Reference proteome</keyword>
<protein>
    <submittedName>
        <fullName evidence="1">Uncharacterized protein</fullName>
    </submittedName>
</protein>
<dbReference type="Proteomes" id="UP001345963">
    <property type="component" value="Unassembled WGS sequence"/>
</dbReference>
<sequence length="112" mass="12538">MKEQTGNKQKNWISEKTHIVLLSHQFLTIRRKKNPPEGLSSLQPYRNPCPSNPAAELAANDFPRRIHVCISGAKPRMLKTKSPFFFLAVPLALSLPLVSPNSCSASFRGLRL</sequence>
<reference evidence="1 2" key="1">
    <citation type="submission" date="2021-07" db="EMBL/GenBank/DDBJ databases">
        <authorList>
            <person name="Palmer J.M."/>
        </authorList>
    </citation>
    <scope>NUCLEOTIDE SEQUENCE [LARGE SCALE GENOMIC DNA]</scope>
    <source>
        <strain evidence="1 2">AT_MEX2019</strain>
        <tissue evidence="1">Muscle</tissue>
    </source>
</reference>
<gene>
    <name evidence="1" type="ORF">ATANTOWER_006437</name>
</gene>
<evidence type="ECO:0000313" key="2">
    <source>
        <dbReference type="Proteomes" id="UP001345963"/>
    </source>
</evidence>
<evidence type="ECO:0000313" key="1">
    <source>
        <dbReference type="EMBL" id="MED6239431.1"/>
    </source>
</evidence>
<proteinExistence type="predicted"/>
<accession>A0ABU7ANU4</accession>
<comment type="caution">
    <text evidence="1">The sequence shown here is derived from an EMBL/GenBank/DDBJ whole genome shotgun (WGS) entry which is preliminary data.</text>
</comment>